<evidence type="ECO:0000256" key="3">
    <source>
        <dbReference type="ARBA" id="ARBA00022989"/>
    </source>
</evidence>
<dbReference type="InterPro" id="IPR005178">
    <property type="entry name" value="Ostalpha/TMEM184C"/>
</dbReference>
<dbReference type="SMART" id="SM01417">
    <property type="entry name" value="Solute_trans_a"/>
    <property type="match status" value="1"/>
</dbReference>
<protein>
    <submittedName>
        <fullName evidence="7">Uncharacterized protein</fullName>
    </submittedName>
</protein>
<dbReference type="AlphaFoldDB" id="A0A8H2ZYV5"/>
<accession>A0A8H2ZYV5</accession>
<feature type="region of interest" description="Disordered" evidence="5">
    <location>
        <begin position="660"/>
        <end position="738"/>
    </location>
</feature>
<feature type="region of interest" description="Disordered" evidence="5">
    <location>
        <begin position="491"/>
        <end position="511"/>
    </location>
</feature>
<feature type="compositionally biased region" description="Polar residues" evidence="5">
    <location>
        <begin position="906"/>
        <end position="945"/>
    </location>
</feature>
<feature type="compositionally biased region" description="Polar residues" evidence="5">
    <location>
        <begin position="831"/>
        <end position="842"/>
    </location>
</feature>
<feature type="compositionally biased region" description="Basic and acidic residues" evidence="5">
    <location>
        <begin position="491"/>
        <end position="506"/>
    </location>
</feature>
<evidence type="ECO:0000256" key="1">
    <source>
        <dbReference type="ARBA" id="ARBA00004141"/>
    </source>
</evidence>
<feature type="transmembrane region" description="Helical" evidence="6">
    <location>
        <begin position="67"/>
        <end position="85"/>
    </location>
</feature>
<evidence type="ECO:0000313" key="7">
    <source>
        <dbReference type="EMBL" id="CAE6335566.1"/>
    </source>
</evidence>
<organism evidence="7 8">
    <name type="scientific">Rhizoctonia solani</name>
    <dbReference type="NCBI Taxonomy" id="456999"/>
    <lineage>
        <taxon>Eukaryota</taxon>
        <taxon>Fungi</taxon>
        <taxon>Dikarya</taxon>
        <taxon>Basidiomycota</taxon>
        <taxon>Agaricomycotina</taxon>
        <taxon>Agaricomycetes</taxon>
        <taxon>Cantharellales</taxon>
        <taxon>Ceratobasidiaceae</taxon>
        <taxon>Rhizoctonia</taxon>
    </lineage>
</organism>
<feature type="compositionally biased region" description="Low complexity" evidence="5">
    <location>
        <begin position="979"/>
        <end position="997"/>
    </location>
</feature>
<evidence type="ECO:0000313" key="8">
    <source>
        <dbReference type="Proteomes" id="UP000663846"/>
    </source>
</evidence>
<dbReference type="GO" id="GO:0016020">
    <property type="term" value="C:membrane"/>
    <property type="evidence" value="ECO:0007669"/>
    <property type="project" value="UniProtKB-SubCell"/>
</dbReference>
<feature type="compositionally biased region" description="Polar residues" evidence="5">
    <location>
        <begin position="802"/>
        <end position="814"/>
    </location>
</feature>
<feature type="compositionally biased region" description="Basic residues" evidence="5">
    <location>
        <begin position="127"/>
        <end position="138"/>
    </location>
</feature>
<feature type="compositionally biased region" description="Low complexity" evidence="5">
    <location>
        <begin position="962"/>
        <end position="972"/>
    </location>
</feature>
<feature type="region of interest" description="Disordered" evidence="5">
    <location>
        <begin position="758"/>
        <end position="1008"/>
    </location>
</feature>
<feature type="compositionally biased region" description="Basic and acidic residues" evidence="5">
    <location>
        <begin position="142"/>
        <end position="159"/>
    </location>
</feature>
<dbReference type="EMBL" id="CAJMWS010000003">
    <property type="protein sequence ID" value="CAE6335566.1"/>
    <property type="molecule type" value="Genomic_DNA"/>
</dbReference>
<keyword evidence="3 6" id="KW-1133">Transmembrane helix</keyword>
<keyword evidence="4 6" id="KW-0472">Membrane</keyword>
<dbReference type="Proteomes" id="UP000663846">
    <property type="component" value="Unassembled WGS sequence"/>
</dbReference>
<dbReference type="Pfam" id="PF03619">
    <property type="entry name" value="Solute_trans_a"/>
    <property type="match status" value="2"/>
</dbReference>
<proteinExistence type="predicted"/>
<keyword evidence="2 6" id="KW-0812">Transmembrane</keyword>
<feature type="compositionally biased region" description="Low complexity" evidence="5">
    <location>
        <begin position="843"/>
        <end position="853"/>
    </location>
</feature>
<comment type="subcellular location">
    <subcellularLocation>
        <location evidence="1">Membrane</location>
        <topology evidence="1">Multi-pass membrane protein</topology>
    </subcellularLocation>
</comment>
<feature type="region of interest" description="Disordered" evidence="5">
    <location>
        <begin position="354"/>
        <end position="386"/>
    </location>
</feature>
<gene>
    <name evidence="7" type="ORF">RDB_LOCUS147</name>
</gene>
<evidence type="ECO:0000256" key="4">
    <source>
        <dbReference type="ARBA" id="ARBA00023136"/>
    </source>
</evidence>
<comment type="caution">
    <text evidence="7">The sequence shown here is derived from an EMBL/GenBank/DDBJ whole genome shotgun (WGS) entry which is preliminary data.</text>
</comment>
<feature type="transmembrane region" description="Helical" evidence="6">
    <location>
        <begin position="28"/>
        <end position="47"/>
    </location>
</feature>
<evidence type="ECO:0000256" key="5">
    <source>
        <dbReference type="SAM" id="MobiDB-lite"/>
    </source>
</evidence>
<evidence type="ECO:0000256" key="6">
    <source>
        <dbReference type="SAM" id="Phobius"/>
    </source>
</evidence>
<feature type="transmembrane region" description="Helical" evidence="6">
    <location>
        <begin position="254"/>
        <end position="278"/>
    </location>
</feature>
<feature type="compositionally biased region" description="Polar residues" evidence="5">
    <location>
        <begin position="674"/>
        <end position="688"/>
    </location>
</feature>
<sequence>MARCPVHRAPPAPPLIQNGEVKFQARHVGYIVTGLFTLTSIITSAWLVQKHLKWYSCKPQQRHVVRLLFMVPIYAIITLASYLSLSNATSLLLVRDAYESVVLASFFSLLLEYLAGPAHPPSEHPNKSKFKSKKRNKSGKNAPRDEERERLDTESVRTNVQDEHDRFPTGIETITEPLSKVERATVVHKVFYRVPMHPRSVRARPKDGLSYLHWMKWGVLQYCVVRPGSTLAAVILQQMGLYCESSWSWRWGHVYVITIVSVSVTLFAVKAVVFLTFWQSALLSGLASLDIIKDTEYMTAEDIVVGFSALLQTLEMMCFAFLHVKAFSYVPYKRIARIRAEAMGIDHVLPVTESNRARDPDMPPLLSPPNEERPRSRPDRPAPAPPKQQLINLIQVFTFTDTFRDLRAGVLYFFGRGASREADDVCRREERFREVFGRERVQRSFIKVSGYKGLPQDEARAIPGVRYSPLPTPPKEDYEDNPSISLLRTRESEDTVHPGDWDETVRPNRANDTARDGQLEYIVQRLDYGYSPRAPDPPPRGAYVPRHGPGPSITWSGDGVITPPRTPGVVSPGGSQPPRMARVGSPLQIPGMVFPSYALDGTSPTYSPGRTSQPHVLAIGSPSYAPGVTFPIPVSPIKAPSRRIGDVYVGGTRGVEFVTQPRPMGVYASPRPEGTSTPRLGGSPTSPLSAGPRLPPRPEAAYASPRTEGAYVSPRADSSCAQRDRSQSLPLPRTTGTHISPDSALILAQKSPLFQQSFTPEAQTGYPLSPVSPPAQRGLEDLAPPRGSSETRRTSGYGRPCQRNSGYGASSPRTSGYADPSQRYSGFTIPQWASVTPIHSQWPTDTTTPTRRTSGNTMDPPSPTRGRRMSITEEVEPPSRDDSMLARMFSGATRTTESRARDSESAGAQTSTTSFRIGDSVSSNTGSDAGINDGTSVQPVRTVSFRTGAPMSVRLDSRRDSISSPSLVSSSVGDRRESPSTQSSTSSRRSPTFASRPQLPSPPEVARPLRRMSASLQLRVPQGPRAQPCTIVLPGPLSPARYPHSQWRPTIVRSSGLAHVSSIHGSVGHWSPLQPPSASSSESGLAGRGAGRPSAGAVAFPSAEYTSISSLSSLSNIEDRYPPPSRRNS</sequence>
<reference evidence="7" key="1">
    <citation type="submission" date="2021-01" db="EMBL/GenBank/DDBJ databases">
        <authorList>
            <person name="Kaushik A."/>
        </authorList>
    </citation>
    <scope>NUCLEOTIDE SEQUENCE</scope>
    <source>
        <strain evidence="7">AG1-1C</strain>
    </source>
</reference>
<evidence type="ECO:0000256" key="2">
    <source>
        <dbReference type="ARBA" id="ARBA00022692"/>
    </source>
</evidence>
<feature type="region of interest" description="Disordered" evidence="5">
    <location>
        <begin position="1068"/>
        <end position="1129"/>
    </location>
</feature>
<feature type="region of interest" description="Disordered" evidence="5">
    <location>
        <begin position="119"/>
        <end position="159"/>
    </location>
</feature>
<feature type="compositionally biased region" description="Basic and acidic residues" evidence="5">
    <location>
        <begin position="370"/>
        <end position="380"/>
    </location>
</feature>
<name>A0A8H2ZYV5_9AGAM</name>
<dbReference type="PANTHER" id="PTHR23423">
    <property type="entry name" value="ORGANIC SOLUTE TRANSPORTER-RELATED"/>
    <property type="match status" value="1"/>
</dbReference>